<feature type="domain" description="Glycosyl transferase family 1" evidence="1">
    <location>
        <begin position="170"/>
        <end position="327"/>
    </location>
</feature>
<dbReference type="CDD" id="cd03801">
    <property type="entry name" value="GT4_PimA-like"/>
    <property type="match status" value="1"/>
</dbReference>
<dbReference type="EC" id="2.4.-.-" evidence="2"/>
<dbReference type="PANTHER" id="PTHR45947:SF3">
    <property type="entry name" value="SULFOQUINOVOSYL TRANSFERASE SQD2"/>
    <property type="match status" value="1"/>
</dbReference>
<dbReference type="RefSeq" id="WP_379658614.1">
    <property type="nucleotide sequence ID" value="NZ_JBHTIV010000022.1"/>
</dbReference>
<organism evidence="2 3">
    <name type="scientific">Psychroflexus salinarum</name>
    <dbReference type="NCBI Taxonomy" id="546024"/>
    <lineage>
        <taxon>Bacteria</taxon>
        <taxon>Pseudomonadati</taxon>
        <taxon>Bacteroidota</taxon>
        <taxon>Flavobacteriia</taxon>
        <taxon>Flavobacteriales</taxon>
        <taxon>Flavobacteriaceae</taxon>
        <taxon>Psychroflexus</taxon>
    </lineage>
</organism>
<dbReference type="EMBL" id="JBHTIV010000022">
    <property type="protein sequence ID" value="MFD0933311.1"/>
    <property type="molecule type" value="Genomic_DNA"/>
</dbReference>
<dbReference type="InterPro" id="IPR001296">
    <property type="entry name" value="Glyco_trans_1"/>
</dbReference>
<sequence length="347" mass="39513">MPQNQRKKTKPKQLLYLGNKLSLKGRNVSTVEFLSGHLEAEGYEVISGSSQKNQALRLLDMLLMVLKHRSRTHVLLIDTYSTSAFWYAYLVSQLAYRLKLNYIPILHGGDLPKRLKSHPKHCQRLFSRAKVNVAPSPYLMYHFQKAGYTNLKYIPNSINLENYTFKQREELQPSLLWVRSFAHIYNPLLALKVLQELLKSYPQAKLSMVGPFKDDSIEDCKTYAKKHNLPETFTGGMPKADWLEYAKDFDIFINTTNVDNTPVSVIEAMALGLPVVSTNVGGIPFLLDDEQDALLVNPDDVNSFTGAVSKLLNNPELALKLSKAGRQKVEHFDWEVVKEKWVSVISE</sequence>
<name>A0ABW3GWV4_9FLAO</name>
<accession>A0ABW3GWV4</accession>
<keyword evidence="2" id="KW-0808">Transferase</keyword>
<dbReference type="InterPro" id="IPR050194">
    <property type="entry name" value="Glycosyltransferase_grp1"/>
</dbReference>
<keyword evidence="2" id="KW-0328">Glycosyltransferase</keyword>
<comment type="caution">
    <text evidence="2">The sequence shown here is derived from an EMBL/GenBank/DDBJ whole genome shotgun (WGS) entry which is preliminary data.</text>
</comment>
<evidence type="ECO:0000313" key="3">
    <source>
        <dbReference type="Proteomes" id="UP001597049"/>
    </source>
</evidence>
<proteinExistence type="predicted"/>
<evidence type="ECO:0000313" key="2">
    <source>
        <dbReference type="EMBL" id="MFD0933311.1"/>
    </source>
</evidence>
<evidence type="ECO:0000259" key="1">
    <source>
        <dbReference type="Pfam" id="PF00534"/>
    </source>
</evidence>
<gene>
    <name evidence="2" type="ORF">ACFQ0R_11945</name>
</gene>
<dbReference type="Proteomes" id="UP001597049">
    <property type="component" value="Unassembled WGS sequence"/>
</dbReference>
<dbReference type="Pfam" id="PF00534">
    <property type="entry name" value="Glycos_transf_1"/>
    <property type="match status" value="1"/>
</dbReference>
<dbReference type="PANTHER" id="PTHR45947">
    <property type="entry name" value="SULFOQUINOVOSYL TRANSFERASE SQD2"/>
    <property type="match status" value="1"/>
</dbReference>
<keyword evidence="3" id="KW-1185">Reference proteome</keyword>
<dbReference type="Gene3D" id="3.40.50.2000">
    <property type="entry name" value="Glycogen Phosphorylase B"/>
    <property type="match status" value="2"/>
</dbReference>
<protein>
    <submittedName>
        <fullName evidence="2">Glycosyltransferase family 4 protein</fullName>
        <ecNumber evidence="2">2.4.-.-</ecNumber>
    </submittedName>
</protein>
<dbReference type="GO" id="GO:0016757">
    <property type="term" value="F:glycosyltransferase activity"/>
    <property type="evidence" value="ECO:0007669"/>
    <property type="project" value="UniProtKB-KW"/>
</dbReference>
<dbReference type="SUPFAM" id="SSF53756">
    <property type="entry name" value="UDP-Glycosyltransferase/glycogen phosphorylase"/>
    <property type="match status" value="1"/>
</dbReference>
<reference evidence="3" key="1">
    <citation type="journal article" date="2019" name="Int. J. Syst. Evol. Microbiol.">
        <title>The Global Catalogue of Microorganisms (GCM) 10K type strain sequencing project: providing services to taxonomists for standard genome sequencing and annotation.</title>
        <authorList>
            <consortium name="The Broad Institute Genomics Platform"/>
            <consortium name="The Broad Institute Genome Sequencing Center for Infectious Disease"/>
            <person name="Wu L."/>
            <person name="Ma J."/>
        </authorList>
    </citation>
    <scope>NUCLEOTIDE SEQUENCE [LARGE SCALE GENOMIC DNA]</scope>
    <source>
        <strain evidence="3">CCUG 56752</strain>
    </source>
</reference>